<dbReference type="Proteomes" id="UP001181693">
    <property type="component" value="Unassembled WGS sequence"/>
</dbReference>
<feature type="domain" description="DUF4097" evidence="1">
    <location>
        <begin position="72"/>
        <end position="254"/>
    </location>
</feature>
<dbReference type="EMBL" id="DYDO01000002">
    <property type="protein sequence ID" value="DBA31341.1"/>
    <property type="molecule type" value="Genomic_DNA"/>
</dbReference>
<protein>
    <recommendedName>
        <fullName evidence="1">DUF4097 domain-containing protein</fullName>
    </recommendedName>
</protein>
<evidence type="ECO:0000313" key="3">
    <source>
        <dbReference type="Proteomes" id="UP001181693"/>
    </source>
</evidence>
<gene>
    <name evidence="2" type="ORF">GDO54_007206</name>
</gene>
<name>A0AAV3B2H2_PYXAD</name>
<comment type="caution">
    <text evidence="2">The sequence shown here is derived from an EMBL/GenBank/DDBJ whole genome shotgun (WGS) entry which is preliminary data.</text>
</comment>
<sequence length="369" mass="40815">MMVSLFSRSRFWWRLLGGYGRTGCRHRGTEAARNKPLKQWTLIVNPLSSLKVKLPCNVRVRPQDPLTYPDADRVFVQVSGVDRNVHRGLDLDNIEVRYDEESRQVQISSQDIDSRSCVEVTTPVRFDVNIKTLGSGCVNIKQIECDSCQIETEKGTSILQSIKGHNVHIHTKGGKVVCLGTVHGNMDIRALANSTVDIEKLLGTSINICTENGQLKAKYLYAESSTMSSAAGDIIVGSAHGNTKLHTERGNITVDSSDGCLMASTTHGMIDVYISQAGKVHLISEKGSITLKIPANLEAYLQLLGATINVSPEVKFHDIENTSTEGQTMLKASMNMMNETQRWINAEARRGTVHLKLQDWLQSLKLHTT</sequence>
<keyword evidence="3" id="KW-1185">Reference proteome</keyword>
<dbReference type="PANTHER" id="PTHR34094">
    <property type="match status" value="1"/>
</dbReference>
<reference evidence="2" key="1">
    <citation type="thesis" date="2020" institute="ProQuest LLC" country="789 East Eisenhower Parkway, Ann Arbor, MI, USA">
        <title>Comparative Genomics and Chromosome Evolution.</title>
        <authorList>
            <person name="Mudd A.B."/>
        </authorList>
    </citation>
    <scope>NUCLEOTIDE SEQUENCE</scope>
    <source>
        <strain evidence="2">1538</strain>
        <tissue evidence="2">Blood</tissue>
    </source>
</reference>
<dbReference type="Pfam" id="PF13349">
    <property type="entry name" value="DUF4097"/>
    <property type="match status" value="1"/>
</dbReference>
<dbReference type="AlphaFoldDB" id="A0AAV3B2H2"/>
<dbReference type="InterPro" id="IPR025164">
    <property type="entry name" value="Toastrack_DUF4097"/>
</dbReference>
<accession>A0AAV3B2H2</accession>
<dbReference type="Gene3D" id="2.160.20.120">
    <property type="match status" value="1"/>
</dbReference>
<proteinExistence type="predicted"/>
<organism evidence="2 3">
    <name type="scientific">Pyxicephalus adspersus</name>
    <name type="common">African bullfrog</name>
    <dbReference type="NCBI Taxonomy" id="30357"/>
    <lineage>
        <taxon>Eukaryota</taxon>
        <taxon>Metazoa</taxon>
        <taxon>Chordata</taxon>
        <taxon>Craniata</taxon>
        <taxon>Vertebrata</taxon>
        <taxon>Euteleostomi</taxon>
        <taxon>Amphibia</taxon>
        <taxon>Batrachia</taxon>
        <taxon>Anura</taxon>
        <taxon>Neobatrachia</taxon>
        <taxon>Ranoidea</taxon>
        <taxon>Pyxicephalidae</taxon>
        <taxon>Pyxicephalinae</taxon>
        <taxon>Pyxicephalus</taxon>
    </lineage>
</organism>
<dbReference type="PANTHER" id="PTHR34094:SF1">
    <property type="entry name" value="PROTEIN FAM185A"/>
    <property type="match status" value="1"/>
</dbReference>
<evidence type="ECO:0000313" key="2">
    <source>
        <dbReference type="EMBL" id="DBA31341.1"/>
    </source>
</evidence>
<evidence type="ECO:0000259" key="1">
    <source>
        <dbReference type="Pfam" id="PF13349"/>
    </source>
</evidence>